<gene>
    <name evidence="2" type="ORF">CDD81_1082</name>
</gene>
<dbReference type="AlphaFoldDB" id="A0A2C5XWQ3"/>
<dbReference type="InterPro" id="IPR046541">
    <property type="entry name" value="DUF6606"/>
</dbReference>
<feature type="domain" description="DUF6606" evidence="1">
    <location>
        <begin position="18"/>
        <end position="225"/>
    </location>
</feature>
<sequence length="252" mass="27995">MTTAPPLEFSQAGIQYAVEHVFLPPKLPQKSDTQAITHESSLLAAVSSSLELFRDHVDPEYQDVVHIAQLITVRFQKLRNLDGFISEDLLKEAFQVLETDDILPIQVAAQNAGIIITRKLNHVVFEPFELSPDNHSVMSTMGRLKRRFPASSVAIDLEIFQEADLQSALANTISKMSFQEVAEMKPKVKKAGETHIEERDTTHPRVVTEFLATVLHAIGRLEEGTSIIFIVAVCQGDASALFFAFGPFPDNI</sequence>
<evidence type="ECO:0000259" key="1">
    <source>
        <dbReference type="Pfam" id="PF20255"/>
    </source>
</evidence>
<protein>
    <recommendedName>
        <fullName evidence="1">DUF6606 domain-containing protein</fullName>
    </recommendedName>
</protein>
<evidence type="ECO:0000313" key="3">
    <source>
        <dbReference type="Proteomes" id="UP000226192"/>
    </source>
</evidence>
<dbReference type="STRING" id="1399860.A0A2C5XWQ3"/>
<dbReference type="Proteomes" id="UP000226192">
    <property type="component" value="Unassembled WGS sequence"/>
</dbReference>
<dbReference type="EMBL" id="NJET01000125">
    <property type="protein sequence ID" value="PHH60877.1"/>
    <property type="molecule type" value="Genomic_DNA"/>
</dbReference>
<accession>A0A2C5XWQ3</accession>
<name>A0A2C5XWQ3_9HYPO</name>
<evidence type="ECO:0000313" key="2">
    <source>
        <dbReference type="EMBL" id="PHH60877.1"/>
    </source>
</evidence>
<keyword evidence="3" id="KW-1185">Reference proteome</keyword>
<dbReference type="OrthoDB" id="3182339at2759"/>
<proteinExistence type="predicted"/>
<reference evidence="2 3" key="1">
    <citation type="submission" date="2017-06" db="EMBL/GenBank/DDBJ databases">
        <title>Ant-infecting Ophiocordyceps genomes reveal a high diversity of potential behavioral manipulation genes and a possible major role for enterotoxins.</title>
        <authorList>
            <person name="De Bekker C."/>
            <person name="Evans H.C."/>
            <person name="Brachmann A."/>
            <person name="Hughes D.P."/>
        </authorList>
    </citation>
    <scope>NUCLEOTIDE SEQUENCE [LARGE SCALE GENOMIC DNA]</scope>
    <source>
        <strain evidence="2 3">Map64</strain>
    </source>
</reference>
<dbReference type="Pfam" id="PF20255">
    <property type="entry name" value="DUF6606"/>
    <property type="match status" value="1"/>
</dbReference>
<comment type="caution">
    <text evidence="2">The sequence shown here is derived from an EMBL/GenBank/DDBJ whole genome shotgun (WGS) entry which is preliminary data.</text>
</comment>
<organism evidence="2 3">
    <name type="scientific">Ophiocordyceps australis</name>
    <dbReference type="NCBI Taxonomy" id="1399860"/>
    <lineage>
        <taxon>Eukaryota</taxon>
        <taxon>Fungi</taxon>
        <taxon>Dikarya</taxon>
        <taxon>Ascomycota</taxon>
        <taxon>Pezizomycotina</taxon>
        <taxon>Sordariomycetes</taxon>
        <taxon>Hypocreomycetidae</taxon>
        <taxon>Hypocreales</taxon>
        <taxon>Ophiocordycipitaceae</taxon>
        <taxon>Ophiocordyceps</taxon>
    </lineage>
</organism>